<dbReference type="AlphaFoldDB" id="A0A7C3KII8"/>
<reference evidence="2" key="1">
    <citation type="journal article" date="2020" name="mSystems">
        <title>Genome- and Community-Level Interaction Insights into Carbon Utilization and Element Cycling Functions of Hydrothermarchaeota in Hydrothermal Sediment.</title>
        <authorList>
            <person name="Zhou Z."/>
            <person name="Liu Y."/>
            <person name="Xu W."/>
            <person name="Pan J."/>
            <person name="Luo Z.H."/>
            <person name="Li M."/>
        </authorList>
    </citation>
    <scope>NUCLEOTIDE SEQUENCE [LARGE SCALE GENOMIC DNA]</scope>
    <source>
        <strain evidence="2">SpSt-418</strain>
    </source>
</reference>
<comment type="caution">
    <text evidence="2">The sequence shown here is derived from an EMBL/GenBank/DDBJ whole genome shotgun (WGS) entry which is preliminary data.</text>
</comment>
<gene>
    <name evidence="2" type="ORF">ENR64_24250</name>
</gene>
<name>A0A7C3KII8_9CYAN</name>
<dbReference type="EMBL" id="DSRU01000344">
    <property type="protein sequence ID" value="HFN00808.1"/>
    <property type="molecule type" value="Genomic_DNA"/>
</dbReference>
<proteinExistence type="predicted"/>
<organism evidence="2">
    <name type="scientific">Oscillatoriales cyanobacterium SpSt-418</name>
    <dbReference type="NCBI Taxonomy" id="2282169"/>
    <lineage>
        <taxon>Bacteria</taxon>
        <taxon>Bacillati</taxon>
        <taxon>Cyanobacteriota</taxon>
        <taxon>Cyanophyceae</taxon>
        <taxon>Oscillatoriophycideae</taxon>
        <taxon>Oscillatoriales</taxon>
    </lineage>
</organism>
<evidence type="ECO:0000256" key="1">
    <source>
        <dbReference type="SAM" id="SignalP"/>
    </source>
</evidence>
<feature type="signal peptide" evidence="1">
    <location>
        <begin position="1"/>
        <end position="21"/>
    </location>
</feature>
<protein>
    <submittedName>
        <fullName evidence="2">Uncharacterized protein</fullName>
    </submittedName>
</protein>
<feature type="chain" id="PRO_5027737118" evidence="1">
    <location>
        <begin position="22"/>
        <end position="140"/>
    </location>
</feature>
<accession>A0A7C3KII8</accession>
<evidence type="ECO:0000313" key="2">
    <source>
        <dbReference type="EMBL" id="HFN00808.1"/>
    </source>
</evidence>
<keyword evidence="1" id="KW-0732">Signal</keyword>
<sequence length="140" mass="14977">MLIRSLGFAIAALSVASSSFAQSLTLPPETTHLTPIKGQVTAVQPVRFPLGPATTGVETRVTLKFTLQGCLDSLMPLITHSETQGEQATIYVTALNAHSQASKVANCRAMPQKTAQVKVPGVFQRNQLRVVFLGQPPQQP</sequence>